<gene>
    <name evidence="3" type="ORF">FC093_12935</name>
</gene>
<dbReference type="RefSeq" id="WP_137262217.1">
    <property type="nucleotide sequence ID" value="NZ_SZQL01000010.1"/>
</dbReference>
<protein>
    <submittedName>
        <fullName evidence="3">Nuclear transport factor 2 family protein</fullName>
    </submittedName>
</protein>
<evidence type="ECO:0000313" key="3">
    <source>
        <dbReference type="EMBL" id="TKK67652.1"/>
    </source>
</evidence>
<dbReference type="AlphaFoldDB" id="A0A4U3KZ07"/>
<accession>A0A4U3KZ07</accession>
<sequence>MKYLLAASMLCFCVICHAQSTDEQAIRAVMNQQVTAWNNGDIESFMQTYLKSDSIMFIGHNGITYGWDSTLAHYKRGYPDRATMGKLTFELKELKPLCGNYYFVVGKFMLEREKGNASGHFDLLFKKVAGKWYIVSDHTS</sequence>
<organism evidence="3 4">
    <name type="scientific">Ilyomonas limi</name>
    <dbReference type="NCBI Taxonomy" id="2575867"/>
    <lineage>
        <taxon>Bacteria</taxon>
        <taxon>Pseudomonadati</taxon>
        <taxon>Bacteroidota</taxon>
        <taxon>Chitinophagia</taxon>
        <taxon>Chitinophagales</taxon>
        <taxon>Chitinophagaceae</taxon>
        <taxon>Ilyomonas</taxon>
    </lineage>
</organism>
<dbReference type="EMBL" id="SZQL01000010">
    <property type="protein sequence ID" value="TKK67652.1"/>
    <property type="molecule type" value="Genomic_DNA"/>
</dbReference>
<comment type="caution">
    <text evidence="3">The sequence shown here is derived from an EMBL/GenBank/DDBJ whole genome shotgun (WGS) entry which is preliminary data.</text>
</comment>
<reference evidence="3 4" key="1">
    <citation type="submission" date="2019-05" db="EMBL/GenBank/DDBJ databases">
        <title>Panacibacter sp. strain 17mud1-8 Genome sequencing and assembly.</title>
        <authorList>
            <person name="Chhetri G."/>
        </authorList>
    </citation>
    <scope>NUCLEOTIDE SEQUENCE [LARGE SCALE GENOMIC DNA]</scope>
    <source>
        <strain evidence="3 4">17mud1-8</strain>
    </source>
</reference>
<proteinExistence type="predicted"/>
<evidence type="ECO:0000256" key="1">
    <source>
        <dbReference type="SAM" id="SignalP"/>
    </source>
</evidence>
<dbReference type="Proteomes" id="UP000305848">
    <property type="component" value="Unassembled WGS sequence"/>
</dbReference>
<dbReference type="InterPro" id="IPR032710">
    <property type="entry name" value="NTF2-like_dom_sf"/>
</dbReference>
<dbReference type="SUPFAM" id="SSF54427">
    <property type="entry name" value="NTF2-like"/>
    <property type="match status" value="1"/>
</dbReference>
<feature type="chain" id="PRO_5020950929" evidence="1">
    <location>
        <begin position="19"/>
        <end position="140"/>
    </location>
</feature>
<dbReference type="Pfam" id="PF14534">
    <property type="entry name" value="DUF4440"/>
    <property type="match status" value="1"/>
</dbReference>
<dbReference type="OrthoDB" id="120856at2"/>
<evidence type="ECO:0000259" key="2">
    <source>
        <dbReference type="Pfam" id="PF14534"/>
    </source>
</evidence>
<evidence type="ECO:0000313" key="4">
    <source>
        <dbReference type="Proteomes" id="UP000305848"/>
    </source>
</evidence>
<dbReference type="InterPro" id="IPR027843">
    <property type="entry name" value="DUF4440"/>
</dbReference>
<keyword evidence="1" id="KW-0732">Signal</keyword>
<feature type="domain" description="DUF4440" evidence="2">
    <location>
        <begin position="26"/>
        <end position="133"/>
    </location>
</feature>
<dbReference type="Gene3D" id="3.10.450.50">
    <property type="match status" value="1"/>
</dbReference>
<keyword evidence="4" id="KW-1185">Reference proteome</keyword>
<feature type="signal peptide" evidence="1">
    <location>
        <begin position="1"/>
        <end position="18"/>
    </location>
</feature>
<name>A0A4U3KZ07_9BACT</name>